<evidence type="ECO:0000256" key="8">
    <source>
        <dbReference type="SAM" id="MobiDB-lite"/>
    </source>
</evidence>
<dbReference type="InterPro" id="IPR000152">
    <property type="entry name" value="EGF-type_Asp/Asn_hydroxyl_site"/>
</dbReference>
<feature type="domain" description="EGF-like" evidence="11">
    <location>
        <begin position="740"/>
        <end position="779"/>
    </location>
</feature>
<organism evidence="12 13">
    <name type="scientific">Stylophora pistillata</name>
    <name type="common">Smooth cauliflower coral</name>
    <dbReference type="NCBI Taxonomy" id="50429"/>
    <lineage>
        <taxon>Eukaryota</taxon>
        <taxon>Metazoa</taxon>
        <taxon>Cnidaria</taxon>
        <taxon>Anthozoa</taxon>
        <taxon>Hexacorallia</taxon>
        <taxon>Scleractinia</taxon>
        <taxon>Astrocoeniina</taxon>
        <taxon>Pocilloporidae</taxon>
        <taxon>Stylophora</taxon>
    </lineage>
</organism>
<protein>
    <submittedName>
        <fullName evidence="12">EGF-like module-containing mucin-like hormone receptor-like 1</fullName>
    </submittedName>
</protein>
<keyword evidence="9" id="KW-0472">Membrane</keyword>
<sequence>MWRVPNADRAAMKKATAIGILCLVMLQFSLTAGSKGPKINVAYQRPVKTNIRIGQSQGKPIHAVDDAFEKETCFENSKKIKAPWLQIDLGKQLWVEKVRIMSKEALSNIDIRIGNRDNDFTCNPLCLKSVLIRRAPTLFSCAEPMLGRYVYIVAKGYIKLCDVQVFLNADATDTNIKYLAGTDSQDKGMLKKGKYDFEDLSPGDYAQIVLPHRKLRVKRKDLVIDLPPKTDSLTVNTAVLIPVQRNEDSSKDKCGSRQGELEQKYVNGAVMMVQDSGVVTIKALYTSDICQLQNKCGDSYGSKCDTKFISPLLPPGSYYCKCNPGFVSSSSTVLPIANYVAPGEKCINGRPEIWHSKQNLALLKKAIASSTDKGLAKFVVDGDPGTCFMSHTGKKPWLILYLGDFQPVSLVRIHSAKSQGNKNRMKDVGVFAGNIIGRKHSSYILFNENDANRLVIDGDAGTCFKARMEIAHWFWKVTLGKNVRVELVFILLHAKFQYQNVKIKIDEKECLSIRAYGARRGNYFECRQPIIGSELRITWTGEVSEYIQICEVEVFQTKIINLAGKRPTKSSTNEKESHIGCDQKLDKPFSTGGKPSSKEIKWWSVDLIALCKIHLVRIVTVSGCKPQHLKGLKILIDAGEDAFGKGRLVASLDSPTKERVQTIILQKNILARFVTLALQNEGQELRFREVEIYNGPLLAIDECKKPNICPSDLKCVDGKKSPACVCPDGFRMIGSNKCEDANECEDPSRNRCGGTAVCVNTVGSYNCTCKQGHKFDENDLECKDIDECATKDSCHVDASCYNTPGSYKCTCYRGLGGDGYKSCSRLPPCSNGQCNENAICKDFNGNYLCECRGGYYFNGKMCVEIDECEKREICGDSATCENTVGSYKCKCPDGFTFDTKTRTCADLDECTISQSCNPNMICTNTFGSYTCSCRQGYRSDKMQCAGNNGEEDTIFELTVFGKSMNARKKDTTAPSSQDVKTKMAAMNVSAKKVTERHQMELVQDGKCLCKRGFSMGLDFTCKAAPAFVESSGVSLHTRVLFLMIAILWFLVLLWLMVLL</sequence>
<dbReference type="FunFam" id="2.10.25.10:FF:000023">
    <property type="entry name" value="Fibrillin 2"/>
    <property type="match status" value="1"/>
</dbReference>
<dbReference type="FunFam" id="2.10.25.10:FF:000038">
    <property type="entry name" value="Fibrillin 2"/>
    <property type="match status" value="3"/>
</dbReference>
<evidence type="ECO:0000259" key="11">
    <source>
        <dbReference type="PROSITE" id="PS50026"/>
    </source>
</evidence>
<feature type="domain" description="EGF-like" evidence="11">
    <location>
        <begin position="784"/>
        <end position="824"/>
    </location>
</feature>
<evidence type="ECO:0000256" key="7">
    <source>
        <dbReference type="PROSITE-ProRule" id="PRU00076"/>
    </source>
</evidence>
<keyword evidence="12" id="KW-0675">Receptor</keyword>
<gene>
    <name evidence="12" type="primary">Emr1</name>
    <name evidence="12" type="ORF">AWC38_SpisGene17573</name>
</gene>
<dbReference type="SMART" id="SM00181">
    <property type="entry name" value="EGF"/>
    <property type="match status" value="7"/>
</dbReference>
<feature type="domain" description="EGF-like" evidence="11">
    <location>
        <begin position="864"/>
        <end position="905"/>
    </location>
</feature>
<dbReference type="CDD" id="cd00054">
    <property type="entry name" value="EGF_CA"/>
    <property type="match status" value="5"/>
</dbReference>
<dbReference type="Proteomes" id="UP000225706">
    <property type="component" value="Unassembled WGS sequence"/>
</dbReference>
<dbReference type="PROSITE" id="PS50026">
    <property type="entry name" value="EGF_3"/>
    <property type="match status" value="6"/>
</dbReference>
<dbReference type="STRING" id="50429.A0A2B4RKC9"/>
<evidence type="ECO:0000256" key="4">
    <source>
        <dbReference type="ARBA" id="ARBA00022737"/>
    </source>
</evidence>
<reference evidence="13" key="1">
    <citation type="journal article" date="2017" name="bioRxiv">
        <title>Comparative analysis of the genomes of Stylophora pistillata and Acropora digitifera provides evidence for extensive differences between species of corals.</title>
        <authorList>
            <person name="Voolstra C.R."/>
            <person name="Li Y."/>
            <person name="Liew Y.J."/>
            <person name="Baumgarten S."/>
            <person name="Zoccola D."/>
            <person name="Flot J.-F."/>
            <person name="Tambutte S."/>
            <person name="Allemand D."/>
            <person name="Aranda M."/>
        </authorList>
    </citation>
    <scope>NUCLEOTIDE SEQUENCE [LARGE SCALE GENOMIC DNA]</scope>
</reference>
<feature type="region of interest" description="Disordered" evidence="8">
    <location>
        <begin position="566"/>
        <end position="592"/>
    </location>
</feature>
<dbReference type="InterPro" id="IPR000742">
    <property type="entry name" value="EGF"/>
</dbReference>
<dbReference type="InterPro" id="IPR049883">
    <property type="entry name" value="NOTCH1_EGF-like"/>
</dbReference>
<dbReference type="PROSITE" id="PS01186">
    <property type="entry name" value="EGF_2"/>
    <property type="match status" value="4"/>
</dbReference>
<keyword evidence="13" id="KW-1185">Reference proteome</keyword>
<dbReference type="Gene3D" id="2.10.25.10">
    <property type="entry name" value="Laminin"/>
    <property type="match status" value="6"/>
</dbReference>
<evidence type="ECO:0000313" key="13">
    <source>
        <dbReference type="Proteomes" id="UP000225706"/>
    </source>
</evidence>
<dbReference type="Gene3D" id="2.60.120.260">
    <property type="entry name" value="Galactose-binding domain-like"/>
    <property type="match status" value="4"/>
</dbReference>
<dbReference type="Pfam" id="PF07645">
    <property type="entry name" value="EGF_CA"/>
    <property type="match status" value="5"/>
</dbReference>
<keyword evidence="4" id="KW-0677">Repeat</keyword>
<dbReference type="AlphaFoldDB" id="A0A2B4RKC9"/>
<dbReference type="SUPFAM" id="SSF57184">
    <property type="entry name" value="Growth factor receptor domain"/>
    <property type="match status" value="2"/>
</dbReference>
<dbReference type="InterPro" id="IPR018097">
    <property type="entry name" value="EGF_Ca-bd_CS"/>
</dbReference>
<evidence type="ECO:0000256" key="9">
    <source>
        <dbReference type="SAM" id="Phobius"/>
    </source>
</evidence>
<dbReference type="OrthoDB" id="5984538at2759"/>
<keyword evidence="9" id="KW-0812">Transmembrane</keyword>
<dbReference type="EMBL" id="LSMT01000432">
    <property type="protein sequence ID" value="PFX18071.1"/>
    <property type="molecule type" value="Genomic_DNA"/>
</dbReference>
<feature type="domain" description="EGF-like" evidence="11">
    <location>
        <begin position="906"/>
        <end position="945"/>
    </location>
</feature>
<accession>A0A2B4RKC9</accession>
<evidence type="ECO:0000256" key="1">
    <source>
        <dbReference type="ARBA" id="ARBA00022536"/>
    </source>
</evidence>
<dbReference type="PANTHER" id="PTHR24039">
    <property type="entry name" value="FIBRILLIN-RELATED"/>
    <property type="match status" value="1"/>
</dbReference>
<keyword evidence="3 10" id="KW-0732">Signal</keyword>
<dbReference type="PROSITE" id="PS01187">
    <property type="entry name" value="EGF_CA"/>
    <property type="match status" value="1"/>
</dbReference>
<feature type="domain" description="EGF-like" evidence="11">
    <location>
        <begin position="699"/>
        <end position="739"/>
    </location>
</feature>
<evidence type="ECO:0000256" key="6">
    <source>
        <dbReference type="ARBA" id="ARBA00023157"/>
    </source>
</evidence>
<dbReference type="GO" id="GO:0005509">
    <property type="term" value="F:calcium ion binding"/>
    <property type="evidence" value="ECO:0007669"/>
    <property type="project" value="InterPro"/>
</dbReference>
<comment type="caution">
    <text evidence="12">The sequence shown here is derived from an EMBL/GenBank/DDBJ whole genome shotgun (WGS) entry which is preliminary data.</text>
</comment>
<evidence type="ECO:0000256" key="3">
    <source>
        <dbReference type="ARBA" id="ARBA00022729"/>
    </source>
</evidence>
<dbReference type="SUPFAM" id="SSF49785">
    <property type="entry name" value="Galactose-binding domain-like"/>
    <property type="match status" value="4"/>
</dbReference>
<comment type="caution">
    <text evidence="7">Lacks conserved residue(s) required for the propagation of feature annotation.</text>
</comment>
<feature type="transmembrane region" description="Helical" evidence="9">
    <location>
        <begin position="1039"/>
        <end position="1058"/>
    </location>
</feature>
<dbReference type="SMART" id="SM00179">
    <property type="entry name" value="EGF_CA"/>
    <property type="match status" value="6"/>
</dbReference>
<evidence type="ECO:0000256" key="10">
    <source>
        <dbReference type="SAM" id="SignalP"/>
    </source>
</evidence>
<dbReference type="SMART" id="SM00607">
    <property type="entry name" value="FTP"/>
    <property type="match status" value="1"/>
</dbReference>
<dbReference type="InterPro" id="IPR001881">
    <property type="entry name" value="EGF-like_Ca-bd_dom"/>
</dbReference>
<evidence type="ECO:0000256" key="2">
    <source>
        <dbReference type="ARBA" id="ARBA00022723"/>
    </source>
</evidence>
<name>A0A2B4RKC9_STYPI</name>
<feature type="compositionally biased region" description="Basic and acidic residues" evidence="8">
    <location>
        <begin position="572"/>
        <end position="587"/>
    </location>
</feature>
<dbReference type="InterPro" id="IPR009030">
    <property type="entry name" value="Growth_fac_rcpt_cys_sf"/>
</dbReference>
<dbReference type="PROSITE" id="PS00010">
    <property type="entry name" value="ASX_HYDROXYL"/>
    <property type="match status" value="5"/>
</dbReference>
<proteinExistence type="predicted"/>
<keyword evidence="2" id="KW-0479">Metal-binding</keyword>
<keyword evidence="5" id="KW-0106">Calcium</keyword>
<keyword evidence="6" id="KW-1015">Disulfide bond</keyword>
<keyword evidence="9" id="KW-1133">Transmembrane helix</keyword>
<dbReference type="InterPro" id="IPR006585">
    <property type="entry name" value="FTP1"/>
</dbReference>
<evidence type="ECO:0000256" key="5">
    <source>
        <dbReference type="ARBA" id="ARBA00022837"/>
    </source>
</evidence>
<dbReference type="InterPro" id="IPR008979">
    <property type="entry name" value="Galactose-bd-like_sf"/>
</dbReference>
<feature type="chain" id="PRO_5013174238" evidence="10">
    <location>
        <begin position="34"/>
        <end position="1059"/>
    </location>
</feature>
<feature type="domain" description="EGF-like" evidence="11">
    <location>
        <begin position="825"/>
        <end position="863"/>
    </location>
</feature>
<evidence type="ECO:0000313" key="12">
    <source>
        <dbReference type="EMBL" id="PFX18071.1"/>
    </source>
</evidence>
<keyword evidence="1 7" id="KW-0245">EGF-like domain</keyword>
<feature type="signal peptide" evidence="10">
    <location>
        <begin position="1"/>
        <end position="33"/>
    </location>
</feature>